<accession>A0AB73N3K7</accession>
<dbReference type="Proteomes" id="UP000189337">
    <property type="component" value="Unassembled WGS sequence"/>
</dbReference>
<gene>
    <name evidence="2" type="ORF">BWD14_04110</name>
</gene>
<protein>
    <submittedName>
        <fullName evidence="2">Uncharacterized protein</fullName>
    </submittedName>
</protein>
<feature type="region of interest" description="Disordered" evidence="1">
    <location>
        <begin position="36"/>
        <end position="61"/>
    </location>
</feature>
<dbReference type="EMBL" id="MTSU01000002">
    <property type="protein sequence ID" value="ONF94442.1"/>
    <property type="molecule type" value="Genomic_DNA"/>
</dbReference>
<organism evidence="2 3">
    <name type="scientific">Leptospira santarosai</name>
    <dbReference type="NCBI Taxonomy" id="28183"/>
    <lineage>
        <taxon>Bacteria</taxon>
        <taxon>Pseudomonadati</taxon>
        <taxon>Spirochaetota</taxon>
        <taxon>Spirochaetia</taxon>
        <taxon>Leptospirales</taxon>
        <taxon>Leptospiraceae</taxon>
        <taxon>Leptospira</taxon>
    </lineage>
</organism>
<evidence type="ECO:0000313" key="2">
    <source>
        <dbReference type="EMBL" id="ONF94442.1"/>
    </source>
</evidence>
<reference evidence="2 3" key="1">
    <citation type="submission" date="2017-01" db="EMBL/GenBank/DDBJ databases">
        <title>Comparative genomic analysis of Brazilian Leptospira santarosai.</title>
        <authorList>
            <person name="Moreno L.Z."/>
            <person name="Miraglia F."/>
            <person name="Kremer F.S."/>
            <person name="Eslabao M.R."/>
            <person name="Lilenbaum W."/>
            <person name="Dellagostin O.A."/>
            <person name="Moreno A.M."/>
        </authorList>
    </citation>
    <scope>NUCLEOTIDE SEQUENCE [LARGE SCALE GENOMIC DNA]</scope>
    <source>
        <strain evidence="2 3">M52/8-19</strain>
    </source>
</reference>
<name>A0AB73N3K7_9LEPT</name>
<feature type="compositionally biased region" description="Polar residues" evidence="1">
    <location>
        <begin position="36"/>
        <end position="50"/>
    </location>
</feature>
<dbReference type="AlphaFoldDB" id="A0AB73N3K7"/>
<sequence length="61" mass="6516">MNHSLPSYFFGSAGDKPIWPILGSANDENVSVITSGPMTGVNNNALQTGSYARPTMTEDKQ</sequence>
<proteinExistence type="predicted"/>
<evidence type="ECO:0000256" key="1">
    <source>
        <dbReference type="SAM" id="MobiDB-lite"/>
    </source>
</evidence>
<comment type="caution">
    <text evidence="2">The sequence shown here is derived from an EMBL/GenBank/DDBJ whole genome shotgun (WGS) entry which is preliminary data.</text>
</comment>
<evidence type="ECO:0000313" key="3">
    <source>
        <dbReference type="Proteomes" id="UP000189337"/>
    </source>
</evidence>